<dbReference type="HOGENOM" id="CLU_045870_0_0_1"/>
<dbReference type="GeneID" id="11494786"/>
<feature type="region of interest" description="Disordered" evidence="2">
    <location>
        <begin position="77"/>
        <end position="98"/>
    </location>
</feature>
<dbReference type="InterPro" id="IPR035979">
    <property type="entry name" value="RBD_domain_sf"/>
</dbReference>
<feature type="compositionally biased region" description="Acidic residues" evidence="2">
    <location>
        <begin position="440"/>
        <end position="453"/>
    </location>
</feature>
<dbReference type="GO" id="GO:0097010">
    <property type="term" value="P:eukaryotic translation initiation factor 4F complex assembly"/>
    <property type="evidence" value="ECO:0007669"/>
    <property type="project" value="EnsemblFungi"/>
</dbReference>
<dbReference type="Proteomes" id="UP000000689">
    <property type="component" value="Chromosome 4"/>
</dbReference>
<evidence type="ECO:0000256" key="2">
    <source>
        <dbReference type="SAM" id="MobiDB-lite"/>
    </source>
</evidence>
<dbReference type="OrthoDB" id="48651at2759"/>
<dbReference type="FunFam" id="3.30.70.330:FF:000826">
    <property type="entry name" value="Translation initiation factor eIF4B"/>
    <property type="match status" value="1"/>
</dbReference>
<dbReference type="Gene3D" id="3.30.70.330">
    <property type="match status" value="1"/>
</dbReference>
<dbReference type="GO" id="GO:0034057">
    <property type="term" value="F:RNA strand-exchange activity"/>
    <property type="evidence" value="ECO:0007669"/>
    <property type="project" value="EnsemblFungi"/>
</dbReference>
<gene>
    <name evidence="4" type="primary">NDAI0D00200</name>
    <name evidence="4" type="ordered locus">NDAI_0D00200</name>
</gene>
<feature type="compositionally biased region" description="Basic and acidic residues" evidence="2">
    <location>
        <begin position="457"/>
        <end position="466"/>
    </location>
</feature>
<evidence type="ECO:0000259" key="3">
    <source>
        <dbReference type="PROSITE" id="PS50102"/>
    </source>
</evidence>
<dbReference type="AlphaFoldDB" id="G0W973"/>
<reference evidence="4 5" key="1">
    <citation type="journal article" date="2011" name="Proc. Natl. Acad. Sci. U.S.A.">
        <title>Evolutionary erosion of yeast sex chromosomes by mating-type switching accidents.</title>
        <authorList>
            <person name="Gordon J.L."/>
            <person name="Armisen D."/>
            <person name="Proux-Wera E."/>
            <person name="Oheigeartaigh S.S."/>
            <person name="Byrne K.P."/>
            <person name="Wolfe K.H."/>
        </authorList>
    </citation>
    <scope>NUCLEOTIDE SEQUENCE [LARGE SCALE GENOMIC DNA]</scope>
    <source>
        <strain evidence="5">ATCC 10597 / BCRC 20456 / CBS 421 / NBRC 0211 / NRRL Y-12639</strain>
    </source>
</reference>
<proteinExistence type="predicted"/>
<dbReference type="STRING" id="1071378.G0W973"/>
<feature type="compositionally biased region" description="Basic and acidic residues" evidence="2">
    <location>
        <begin position="262"/>
        <end position="273"/>
    </location>
</feature>
<dbReference type="InterPro" id="IPR012677">
    <property type="entry name" value="Nucleotide-bd_a/b_plait_sf"/>
</dbReference>
<feature type="compositionally biased region" description="Basic and acidic residues" evidence="2">
    <location>
        <begin position="370"/>
        <end position="385"/>
    </location>
</feature>
<dbReference type="EMBL" id="HE580270">
    <property type="protein sequence ID" value="CCD24334.1"/>
    <property type="molecule type" value="Genomic_DNA"/>
</dbReference>
<sequence>MAPPKNAKKTVKLDLNSFLNDDTFGSSWAEEDVDLNKISIPIENVPANTVPLEEIARKQNTGTMGGMGMGMGMGMGGGRGGSRLDPALAGPGSSRRDFSQREEYPVPEHPPFRAIINNIPWDISPEGVKAWVEDGLNKPEAVEEIDLPKSIKDPTRLKGLAFITLKERNDLVKALTFNGTKLNERTVYVSVAAPRRDGYRSGGADFDWGSARGSAFQASNGPGQDADLNWDSARGSNYRAPREEPNLDWDSARGSNFRQQRSSREPREPREEVNLDWDSARGSNFRQQQPREPREEVNLDWDSARGSNFRQQQPREPREPREEVNLDWDSARGSNFRQQQRPPRGPRETREEVNLDWDSARGSNFRAQRPPREPREPREPRKQEPELNWGDARGANFGKKPTTTTTSTKEKASKSSIKANKPVEEPVKIQKSAFDVLRTDDDDEDDEEEEEAAENSTEPKVENKEVDTLATETAKLAVDDDNEWEVVGKK</sequence>
<keyword evidence="5" id="KW-1185">Reference proteome</keyword>
<keyword evidence="1" id="KW-0694">RNA-binding</keyword>
<accession>G0W973</accession>
<feature type="compositionally biased region" description="Basic and acidic residues" evidence="2">
    <location>
        <begin position="313"/>
        <end position="324"/>
    </location>
</feature>
<dbReference type="GO" id="GO:0043024">
    <property type="term" value="F:ribosomal small subunit binding"/>
    <property type="evidence" value="ECO:0007669"/>
    <property type="project" value="EnsemblFungi"/>
</dbReference>
<organism evidence="4 5">
    <name type="scientific">Naumovozyma dairenensis (strain ATCC 10597 / BCRC 20456 / CBS 421 / NBRC 0211 / NRRL Y-12639)</name>
    <name type="common">Saccharomyces dairenensis</name>
    <dbReference type="NCBI Taxonomy" id="1071378"/>
    <lineage>
        <taxon>Eukaryota</taxon>
        <taxon>Fungi</taxon>
        <taxon>Dikarya</taxon>
        <taxon>Ascomycota</taxon>
        <taxon>Saccharomycotina</taxon>
        <taxon>Saccharomycetes</taxon>
        <taxon>Saccharomycetales</taxon>
        <taxon>Saccharomycetaceae</taxon>
        <taxon>Naumovozyma</taxon>
    </lineage>
</organism>
<dbReference type="SUPFAM" id="SSF54928">
    <property type="entry name" value="RNA-binding domain, RBD"/>
    <property type="match status" value="1"/>
</dbReference>
<name>G0W973_NAUDC</name>
<dbReference type="eggNOG" id="KOG0118">
    <property type="taxonomic scope" value="Eukaryota"/>
</dbReference>
<dbReference type="KEGG" id="ndi:NDAI_0D00200"/>
<dbReference type="GO" id="GO:0001731">
    <property type="term" value="P:formation of translation preinitiation complex"/>
    <property type="evidence" value="ECO:0007669"/>
    <property type="project" value="EnsemblFungi"/>
</dbReference>
<dbReference type="RefSeq" id="XP_003669577.1">
    <property type="nucleotide sequence ID" value="XM_003669529.1"/>
</dbReference>
<protein>
    <recommendedName>
        <fullName evidence="3">RRM domain-containing protein</fullName>
    </recommendedName>
</protein>
<dbReference type="InterPro" id="IPR000504">
    <property type="entry name" value="RRM_dom"/>
</dbReference>
<evidence type="ECO:0000313" key="4">
    <source>
        <dbReference type="EMBL" id="CCD24334.1"/>
    </source>
</evidence>
<feature type="domain" description="RRM" evidence="3">
    <location>
        <begin position="112"/>
        <end position="194"/>
    </location>
</feature>
<dbReference type="GO" id="GO:0033592">
    <property type="term" value="F:RNA strand annealing activity"/>
    <property type="evidence" value="ECO:0007669"/>
    <property type="project" value="EnsemblFungi"/>
</dbReference>
<dbReference type="SMART" id="SM00360">
    <property type="entry name" value="RRM"/>
    <property type="match status" value="1"/>
</dbReference>
<dbReference type="OMA" id="WDSARGS"/>
<evidence type="ECO:0000256" key="1">
    <source>
        <dbReference type="PROSITE-ProRule" id="PRU00176"/>
    </source>
</evidence>
<dbReference type="PROSITE" id="PS50102">
    <property type="entry name" value="RRM"/>
    <property type="match status" value="1"/>
</dbReference>
<evidence type="ECO:0000313" key="5">
    <source>
        <dbReference type="Proteomes" id="UP000000689"/>
    </source>
</evidence>
<feature type="region of interest" description="Disordered" evidence="2">
    <location>
        <begin position="215"/>
        <end position="466"/>
    </location>
</feature>